<comment type="similarity">
    <text evidence="1">Belongs to the VPS72/YL1 family.</text>
</comment>
<dbReference type="PANTHER" id="PTHR13275">
    <property type="entry name" value="YL-1 PROTEIN TRANSCRIPTION FACTOR-LIKE 1"/>
    <property type="match status" value="1"/>
</dbReference>
<feature type="region of interest" description="Disordered" evidence="2">
    <location>
        <begin position="455"/>
        <end position="496"/>
    </location>
</feature>
<proteinExistence type="inferred from homology"/>
<dbReference type="AlphaFoldDB" id="A0A261Y7Z6"/>
<feature type="compositionally biased region" description="Basic and acidic residues" evidence="2">
    <location>
        <begin position="70"/>
        <end position="79"/>
    </location>
</feature>
<feature type="compositionally biased region" description="Acidic residues" evidence="2">
    <location>
        <begin position="43"/>
        <end position="69"/>
    </location>
</feature>
<feature type="compositionally biased region" description="Basic and acidic residues" evidence="2">
    <location>
        <begin position="151"/>
        <end position="164"/>
    </location>
</feature>
<feature type="compositionally biased region" description="Polar residues" evidence="2">
    <location>
        <begin position="263"/>
        <end position="280"/>
    </location>
</feature>
<organism evidence="4 5">
    <name type="scientific">Bifiguratus adelaidae</name>
    <dbReference type="NCBI Taxonomy" id="1938954"/>
    <lineage>
        <taxon>Eukaryota</taxon>
        <taxon>Fungi</taxon>
        <taxon>Fungi incertae sedis</taxon>
        <taxon>Mucoromycota</taxon>
        <taxon>Mucoromycotina</taxon>
        <taxon>Endogonomycetes</taxon>
        <taxon>Endogonales</taxon>
        <taxon>Endogonales incertae sedis</taxon>
        <taxon>Bifiguratus</taxon>
    </lineage>
</organism>
<dbReference type="InterPro" id="IPR013272">
    <property type="entry name" value="Vps72/YL1_C"/>
</dbReference>
<evidence type="ECO:0000313" key="4">
    <source>
        <dbReference type="EMBL" id="OZJ06732.1"/>
    </source>
</evidence>
<evidence type="ECO:0000256" key="2">
    <source>
        <dbReference type="SAM" id="MobiDB-lite"/>
    </source>
</evidence>
<protein>
    <recommendedName>
        <fullName evidence="3">Vps72/YL1 C-terminal domain-containing protein</fullName>
    </recommendedName>
</protein>
<dbReference type="Pfam" id="PF05764">
    <property type="entry name" value="YL1"/>
    <property type="match status" value="1"/>
</dbReference>
<feature type="compositionally biased region" description="Polar residues" evidence="2">
    <location>
        <begin position="123"/>
        <end position="136"/>
    </location>
</feature>
<gene>
    <name evidence="4" type="ORF">BZG36_00344</name>
</gene>
<evidence type="ECO:0000256" key="1">
    <source>
        <dbReference type="ARBA" id="ARBA00006832"/>
    </source>
</evidence>
<dbReference type="GO" id="GO:0005634">
    <property type="term" value="C:nucleus"/>
    <property type="evidence" value="ECO:0007669"/>
    <property type="project" value="TreeGrafter"/>
</dbReference>
<name>A0A261Y7Z6_9FUNG</name>
<dbReference type="PANTHER" id="PTHR13275:SF4">
    <property type="entry name" value="VACUOLAR PROTEIN SORTING-ASSOCIATED PROTEIN 72 HOMOLOG"/>
    <property type="match status" value="1"/>
</dbReference>
<dbReference type="SMART" id="SM00993">
    <property type="entry name" value="YL1_C"/>
    <property type="match status" value="1"/>
</dbReference>
<dbReference type="Pfam" id="PF08265">
    <property type="entry name" value="YL1_C"/>
    <property type="match status" value="1"/>
</dbReference>
<feature type="region of interest" description="Disordered" evidence="2">
    <location>
        <begin position="249"/>
        <end position="282"/>
    </location>
</feature>
<evidence type="ECO:0000313" key="5">
    <source>
        <dbReference type="Proteomes" id="UP000242875"/>
    </source>
</evidence>
<reference evidence="4 5" key="1">
    <citation type="journal article" date="2017" name="Mycologia">
        <title>Bifiguratus adelaidae, gen. et sp. nov., a new member of Mucoromycotina in endophytic and soil-dwelling habitats.</title>
        <authorList>
            <person name="Torres-Cruz T.J."/>
            <person name="Billingsley Tobias T.L."/>
            <person name="Almatruk M."/>
            <person name="Hesse C."/>
            <person name="Kuske C.R."/>
            <person name="Desiro A."/>
            <person name="Benucci G.M."/>
            <person name="Bonito G."/>
            <person name="Stajich J.E."/>
            <person name="Dunlap C."/>
            <person name="Arnold A.E."/>
            <person name="Porras-Alfaro A."/>
        </authorList>
    </citation>
    <scope>NUCLEOTIDE SEQUENCE [LARGE SCALE GENOMIC DNA]</scope>
    <source>
        <strain evidence="4 5">AZ0501</strain>
    </source>
</reference>
<feature type="region of interest" description="Disordered" evidence="2">
    <location>
        <begin position="43"/>
        <end position="179"/>
    </location>
</feature>
<sequence>MSLASSRERRGNAGSRMRSLLDQELELEDIFQEVENDVEFVAEAEEADIVDSDFQSSEEEEADVEEQGEAADKALAKEEKRKRKLNNLVPLRKPPRPSGPKPLIGAKVTTAQDVPTSRKRESSANNQATRTSQRFSATRKSKRSTTIASRRMLESQIRQDEQRRAKMPAKPKKPEQRPLTQEELLAEAVITERENIASLEQWMAIEAERQERNKKRVRTVTIEGPFIRYYSVAQPDKSSSMPLIQDIPPKIEPSDTPDAASNPIPTNIETHPNSTNLTNGESHETDQAIIGRNYVIFEGMDGSHTNSLISQDILQHHRLFHATFDDENPKLPSPLHSWRLKPLLPRHPLLCPITGLPARYLDPLTGVPYANKEAYAMVQRVAKNMGVWCPNALCPDPNAAVSADTESGGVYTYVVGQVAARGVPEGWERNCTGYSAADKQAGLVGADGWPVDSNADGVPGWLKEHRLQEKEKEAKLAEKKTERRRRPTEERYTPPL</sequence>
<feature type="compositionally biased region" description="Basic and acidic residues" evidence="2">
    <location>
        <begin position="462"/>
        <end position="496"/>
    </location>
</feature>
<evidence type="ECO:0000259" key="3">
    <source>
        <dbReference type="SMART" id="SM00993"/>
    </source>
</evidence>
<dbReference type="InterPro" id="IPR046757">
    <property type="entry name" value="YL1_N"/>
</dbReference>
<feature type="domain" description="Vps72/YL1 C-terminal" evidence="3">
    <location>
        <begin position="349"/>
        <end position="378"/>
    </location>
</feature>
<dbReference type="OrthoDB" id="78296at2759"/>
<dbReference type="Proteomes" id="UP000242875">
    <property type="component" value="Unassembled WGS sequence"/>
</dbReference>
<accession>A0A261Y7Z6</accession>
<comment type="caution">
    <text evidence="4">The sequence shown here is derived from an EMBL/GenBank/DDBJ whole genome shotgun (WGS) entry which is preliminary data.</text>
</comment>
<dbReference type="EMBL" id="MVBO01000002">
    <property type="protein sequence ID" value="OZJ06732.1"/>
    <property type="molecule type" value="Genomic_DNA"/>
</dbReference>
<keyword evidence="5" id="KW-1185">Reference proteome</keyword>